<evidence type="ECO:0000313" key="1">
    <source>
        <dbReference type="EMBL" id="PPU66453.1"/>
    </source>
</evidence>
<gene>
    <name evidence="1" type="ORF">XpiCFBP4643_19015</name>
</gene>
<dbReference type="EMBL" id="MDEI01000021">
    <property type="protein sequence ID" value="PPU66453.1"/>
    <property type="molecule type" value="Genomic_DNA"/>
</dbReference>
<comment type="caution">
    <text evidence="1">The sequence shown here is derived from an EMBL/GenBank/DDBJ whole genome shotgun (WGS) entry which is preliminary data.</text>
</comment>
<dbReference type="Proteomes" id="UP000238191">
    <property type="component" value="Unassembled WGS sequence"/>
</dbReference>
<organism evidence="1 2">
    <name type="scientific">Xanthomonas pisi</name>
    <dbReference type="NCBI Taxonomy" id="56457"/>
    <lineage>
        <taxon>Bacteria</taxon>
        <taxon>Pseudomonadati</taxon>
        <taxon>Pseudomonadota</taxon>
        <taxon>Gammaproteobacteria</taxon>
        <taxon>Lysobacterales</taxon>
        <taxon>Lysobacteraceae</taxon>
        <taxon>Xanthomonas</taxon>
    </lineage>
</organism>
<dbReference type="RefSeq" id="WP_046963685.1">
    <property type="nucleotide sequence ID" value="NZ_MDEI01000021.1"/>
</dbReference>
<reference evidence="2" key="1">
    <citation type="submission" date="2016-08" db="EMBL/GenBank/DDBJ databases">
        <authorList>
            <person name="Merda D."/>
            <person name="Briand M."/>
            <person name="Taghouti G."/>
            <person name="Carrere S."/>
            <person name="Gouzy J."/>
            <person name="Portier P."/>
            <person name="Jacques M.-A."/>
            <person name="Fischer-Le Saux M."/>
        </authorList>
    </citation>
    <scope>NUCLEOTIDE SEQUENCE [LARGE SCALE GENOMIC DNA]</scope>
    <source>
        <strain evidence="2">CFBP4643</strain>
    </source>
</reference>
<accession>A0A2S7CXZ1</accession>
<sequence length="183" mass="20244">MNEITLTLRNFMDQDDGWGREDGRAVFLRLLGAVEAHPGVCRFGLDLAGVHRLDSSFPRESFVALAKRFCGEKSFALRGPLDPDNEDNIDAAARKRQMPLVTRNGSEWRVLGPEPSPGLKPVFEAAMSRGEVTTAELIRTPYEMGSANNVSNKLRQLAEAGYLLRREDASASGGKEYRYLAPC</sequence>
<keyword evidence="2" id="KW-1185">Reference proteome</keyword>
<name>A0A2S7CXZ1_9XANT</name>
<proteinExistence type="predicted"/>
<dbReference type="AlphaFoldDB" id="A0A2S7CXZ1"/>
<evidence type="ECO:0008006" key="3">
    <source>
        <dbReference type="Google" id="ProtNLM"/>
    </source>
</evidence>
<protein>
    <recommendedName>
        <fullName evidence="3">DNA-binding protein</fullName>
    </recommendedName>
</protein>
<evidence type="ECO:0000313" key="2">
    <source>
        <dbReference type="Proteomes" id="UP000238191"/>
    </source>
</evidence>